<dbReference type="GeneID" id="54462634"/>
<dbReference type="OrthoDB" id="3764174at2759"/>
<organism evidence="2">
    <name type="scientific">Mytilinidion resinicola</name>
    <dbReference type="NCBI Taxonomy" id="574789"/>
    <lineage>
        <taxon>Eukaryota</taxon>
        <taxon>Fungi</taxon>
        <taxon>Dikarya</taxon>
        <taxon>Ascomycota</taxon>
        <taxon>Pezizomycotina</taxon>
        <taxon>Dothideomycetes</taxon>
        <taxon>Pleosporomycetidae</taxon>
        <taxon>Mytilinidiales</taxon>
        <taxon>Mytilinidiaceae</taxon>
        <taxon>Mytilinidion</taxon>
    </lineage>
</organism>
<feature type="compositionally biased region" description="Basic and acidic residues" evidence="1">
    <location>
        <begin position="144"/>
        <end position="154"/>
    </location>
</feature>
<reference evidence="4" key="2">
    <citation type="submission" date="2020-04" db="EMBL/GenBank/DDBJ databases">
        <authorList>
            <consortium name="NCBI Genome Project"/>
        </authorList>
    </citation>
    <scope>NUCLEOTIDE SEQUENCE</scope>
    <source>
        <strain evidence="4">CBS 304.34</strain>
    </source>
</reference>
<feature type="compositionally biased region" description="Basic and acidic residues" evidence="1">
    <location>
        <begin position="171"/>
        <end position="182"/>
    </location>
</feature>
<reference evidence="4" key="3">
    <citation type="submission" date="2025-04" db="UniProtKB">
        <authorList>
            <consortium name="RefSeq"/>
        </authorList>
    </citation>
    <scope>IDENTIFICATION</scope>
    <source>
        <strain evidence="4">CBS 304.34</strain>
    </source>
</reference>
<dbReference type="EMBL" id="MU003693">
    <property type="protein sequence ID" value="KAF2816603.1"/>
    <property type="molecule type" value="Genomic_DNA"/>
</dbReference>
<evidence type="ECO:0000313" key="4">
    <source>
        <dbReference type="RefSeq" id="XP_033583567.1"/>
    </source>
</evidence>
<evidence type="ECO:0000313" key="2">
    <source>
        <dbReference type="EMBL" id="KAF2816603.1"/>
    </source>
</evidence>
<dbReference type="AlphaFoldDB" id="A0A6A6Z7E7"/>
<keyword evidence="3" id="KW-1185">Reference proteome</keyword>
<protein>
    <submittedName>
        <fullName evidence="2 4">Uncharacterized protein</fullName>
    </submittedName>
</protein>
<evidence type="ECO:0000256" key="1">
    <source>
        <dbReference type="SAM" id="MobiDB-lite"/>
    </source>
</evidence>
<feature type="region of interest" description="Disordered" evidence="1">
    <location>
        <begin position="144"/>
        <end position="224"/>
    </location>
</feature>
<dbReference type="Proteomes" id="UP000504636">
    <property type="component" value="Unplaced"/>
</dbReference>
<sequence length="224" mass="25128">MVRRRPTWRDRIFEPASLPASPFPPASPERPITLAQMAATVAPCATDSRYHLLSCGHKIHTTTTLSCGTNCKHPATEAEFFCARCFTEPLEESMSADLVSARLARAIADDCGPYKKRECEAVPDREEVVDLLADMFGKDYDEAVKEEEAKEEKKERKRPGGKPVTPSMRESTVKGEEKEGKERKRPGRGSAVMLKRRDRSASPVGESSRRRRSRSPLPRRAENE</sequence>
<accession>A0A6A6Z7E7</accession>
<evidence type="ECO:0000313" key="3">
    <source>
        <dbReference type="Proteomes" id="UP000504636"/>
    </source>
</evidence>
<proteinExistence type="predicted"/>
<dbReference type="RefSeq" id="XP_033583567.1">
    <property type="nucleotide sequence ID" value="XM_033721741.1"/>
</dbReference>
<gene>
    <name evidence="2 4" type="ORF">BDZ99DRAFT_471822</name>
</gene>
<reference evidence="2 4" key="1">
    <citation type="journal article" date="2020" name="Stud. Mycol.">
        <title>101 Dothideomycetes genomes: a test case for predicting lifestyles and emergence of pathogens.</title>
        <authorList>
            <person name="Haridas S."/>
            <person name="Albert R."/>
            <person name="Binder M."/>
            <person name="Bloem J."/>
            <person name="Labutti K."/>
            <person name="Salamov A."/>
            <person name="Andreopoulos B."/>
            <person name="Baker S."/>
            <person name="Barry K."/>
            <person name="Bills G."/>
            <person name="Bluhm B."/>
            <person name="Cannon C."/>
            <person name="Castanera R."/>
            <person name="Culley D."/>
            <person name="Daum C."/>
            <person name="Ezra D."/>
            <person name="Gonzalez J."/>
            <person name="Henrissat B."/>
            <person name="Kuo A."/>
            <person name="Liang C."/>
            <person name="Lipzen A."/>
            <person name="Lutzoni F."/>
            <person name="Magnuson J."/>
            <person name="Mondo S."/>
            <person name="Nolan M."/>
            <person name="Ohm R."/>
            <person name="Pangilinan J."/>
            <person name="Park H.-J."/>
            <person name="Ramirez L."/>
            <person name="Alfaro M."/>
            <person name="Sun H."/>
            <person name="Tritt A."/>
            <person name="Yoshinaga Y."/>
            <person name="Zwiers L.-H."/>
            <person name="Turgeon B."/>
            <person name="Goodwin S."/>
            <person name="Spatafora J."/>
            <person name="Crous P."/>
            <person name="Grigoriev I."/>
        </authorList>
    </citation>
    <scope>NUCLEOTIDE SEQUENCE</scope>
    <source>
        <strain evidence="2 4">CBS 304.34</strain>
    </source>
</reference>
<name>A0A6A6Z7E7_9PEZI</name>